<dbReference type="SMART" id="SM00256">
    <property type="entry name" value="FBOX"/>
    <property type="match status" value="1"/>
</dbReference>
<accession>H3AE48</accession>
<gene>
    <name evidence="3" type="primary">FBXO22</name>
</gene>
<reference evidence="3" key="2">
    <citation type="submission" date="2025-08" db="UniProtKB">
        <authorList>
            <consortium name="Ensembl"/>
        </authorList>
    </citation>
    <scope>IDENTIFICATION</scope>
</reference>
<dbReference type="Gene3D" id="1.20.1280.50">
    <property type="match status" value="1"/>
</dbReference>
<dbReference type="STRING" id="7897.ENSLACP00000007919"/>
<dbReference type="FunCoup" id="H3AE48">
    <property type="interactions" value="1224"/>
</dbReference>
<dbReference type="EMBL" id="AFYH01067070">
    <property type="status" value="NOT_ANNOTATED_CDS"/>
    <property type="molecule type" value="Genomic_DNA"/>
</dbReference>
<dbReference type="HOGENOM" id="CLU_042854_0_0_1"/>
<feature type="domain" description="F-box" evidence="1">
    <location>
        <begin position="26"/>
        <end position="65"/>
    </location>
</feature>
<dbReference type="EMBL" id="AFYH01067072">
    <property type="status" value="NOT_ANNOTATED_CDS"/>
    <property type="molecule type" value="Genomic_DNA"/>
</dbReference>
<dbReference type="GO" id="GO:0000209">
    <property type="term" value="P:protein polyubiquitination"/>
    <property type="evidence" value="ECO:0007669"/>
    <property type="project" value="TreeGrafter"/>
</dbReference>
<dbReference type="GO" id="GO:0032436">
    <property type="term" value="P:positive regulation of proteasomal ubiquitin-dependent protein catabolic process"/>
    <property type="evidence" value="ECO:0007669"/>
    <property type="project" value="TreeGrafter"/>
</dbReference>
<dbReference type="EMBL" id="AFYH01067073">
    <property type="status" value="NOT_ANNOTATED_CDS"/>
    <property type="molecule type" value="Genomic_DNA"/>
</dbReference>
<dbReference type="SUPFAM" id="SSF81383">
    <property type="entry name" value="F-box domain"/>
    <property type="match status" value="1"/>
</dbReference>
<organism evidence="3 4">
    <name type="scientific">Latimeria chalumnae</name>
    <name type="common">Coelacanth</name>
    <dbReference type="NCBI Taxonomy" id="7897"/>
    <lineage>
        <taxon>Eukaryota</taxon>
        <taxon>Metazoa</taxon>
        <taxon>Chordata</taxon>
        <taxon>Craniata</taxon>
        <taxon>Vertebrata</taxon>
        <taxon>Euteleostomi</taxon>
        <taxon>Coelacanthiformes</taxon>
        <taxon>Coelacanthidae</taxon>
        <taxon>Latimeria</taxon>
    </lineage>
</organism>
<dbReference type="EMBL" id="AFYH01067071">
    <property type="status" value="NOT_ANNOTATED_CDS"/>
    <property type="molecule type" value="Genomic_DNA"/>
</dbReference>
<evidence type="ECO:0000259" key="2">
    <source>
        <dbReference type="SMART" id="SM01204"/>
    </source>
</evidence>
<evidence type="ECO:0000313" key="3">
    <source>
        <dbReference type="Ensembl" id="ENSLACP00000007919.1"/>
    </source>
</evidence>
<dbReference type="OMA" id="LWRECSR"/>
<dbReference type="PANTHER" id="PTHR14939">
    <property type="entry name" value="F-BOX ONLY PROTEIN 22"/>
    <property type="match status" value="1"/>
</dbReference>
<dbReference type="GeneTree" id="ENSGT00390000013049"/>
<dbReference type="Pfam" id="PF10442">
    <property type="entry name" value="FIST_C"/>
    <property type="match status" value="1"/>
</dbReference>
<dbReference type="SMART" id="SM01204">
    <property type="entry name" value="FIST_C"/>
    <property type="match status" value="1"/>
</dbReference>
<dbReference type="InParanoid" id="H3AE48"/>
<evidence type="ECO:0000259" key="1">
    <source>
        <dbReference type="SMART" id="SM00256"/>
    </source>
</evidence>
<feature type="domain" description="FIST C-domain" evidence="2">
    <location>
        <begin position="233"/>
        <end position="367"/>
    </location>
</feature>
<dbReference type="InterPro" id="IPR019494">
    <property type="entry name" value="FIST_C"/>
</dbReference>
<dbReference type="EMBL" id="AFYH01067069">
    <property type="status" value="NOT_ANNOTATED_CDS"/>
    <property type="molecule type" value="Genomic_DNA"/>
</dbReference>
<dbReference type="Bgee" id="ENSLACG00000007009">
    <property type="expression patterns" value="Expressed in pectoral fin and 6 other cell types or tissues"/>
</dbReference>
<dbReference type="GO" id="GO:0048742">
    <property type="term" value="P:regulation of skeletal muscle fiber development"/>
    <property type="evidence" value="ECO:0007669"/>
    <property type="project" value="TreeGrafter"/>
</dbReference>
<reference evidence="3" key="3">
    <citation type="submission" date="2025-09" db="UniProtKB">
        <authorList>
            <consortium name="Ensembl"/>
        </authorList>
    </citation>
    <scope>IDENTIFICATION</scope>
</reference>
<dbReference type="eggNOG" id="ENOG502QSZ2">
    <property type="taxonomic scope" value="Eukaryota"/>
</dbReference>
<dbReference type="Pfam" id="PF00646">
    <property type="entry name" value="F-box"/>
    <property type="match status" value="1"/>
</dbReference>
<dbReference type="CDD" id="cd22097">
    <property type="entry name" value="F-box_FBXO22"/>
    <property type="match status" value="1"/>
</dbReference>
<evidence type="ECO:0000313" key="4">
    <source>
        <dbReference type="Proteomes" id="UP000008672"/>
    </source>
</evidence>
<dbReference type="InterPro" id="IPR036047">
    <property type="entry name" value="F-box-like_dom_sf"/>
</dbReference>
<protein>
    <submittedName>
        <fullName evidence="3">F-box protein 22</fullName>
    </submittedName>
</protein>
<name>H3AE48_LATCH</name>
<dbReference type="Ensembl" id="ENSLACT00000007985.1">
    <property type="protein sequence ID" value="ENSLACP00000007919.1"/>
    <property type="gene ID" value="ENSLACG00000007009.1"/>
</dbReference>
<dbReference type="PANTHER" id="PTHR14939:SF5">
    <property type="entry name" value="F-BOX ONLY PROTEIN 22"/>
    <property type="match status" value="1"/>
</dbReference>
<sequence>IKALGGGRRMECCFSENKATYVLSNLAEVVERILTFLPTKSLLRTACVCRLWRDCARRILKTQQTLTWISTIGAGDSEDHMLLKVLAQNLENVYMLPQTVLLMADTETFLGEVDGDEQKQDTTRVARFLVLNKKFTRLCSLLLGGSVRPGLLLAMTPMGSAGNRPQEIEEGEAGFALLFPKIEGVKIQSFHFSNKDCKGRLFNETKLCEAGLVNNPELRVVLVFGYYTWKPGYSRFINQVINPLNEKNIVLIGGHTDALISSTSERSSRKKDMYGVAGLAFSGAQIQAATVLLEQDIDNAKTAEMAMQRLKAANIPESNTIGFMCACVGRGSSYYDDINNVEADAFRKVFPSIPLFGFFGNGEIGCDRIVTGKFCFRECHTDDKDDILHGYTTVMALIHFGSAK</sequence>
<keyword evidence="4" id="KW-1185">Reference proteome</keyword>
<proteinExistence type="predicted"/>
<dbReference type="InterPro" id="IPR001810">
    <property type="entry name" value="F-box_dom"/>
</dbReference>
<reference evidence="4" key="1">
    <citation type="submission" date="2011-08" db="EMBL/GenBank/DDBJ databases">
        <title>The draft genome of Latimeria chalumnae.</title>
        <authorList>
            <person name="Di Palma F."/>
            <person name="Alfoldi J."/>
            <person name="Johnson J."/>
            <person name="Berlin A."/>
            <person name="Gnerre S."/>
            <person name="Jaffe D."/>
            <person name="MacCallum I."/>
            <person name="Young S."/>
            <person name="Walker B.J."/>
            <person name="Lander E."/>
            <person name="Lindblad-Toh K."/>
        </authorList>
    </citation>
    <scope>NUCLEOTIDE SEQUENCE [LARGE SCALE GENOMIC DNA]</scope>
    <source>
        <strain evidence="4">Wild caught</strain>
    </source>
</reference>
<dbReference type="Proteomes" id="UP000008672">
    <property type="component" value="Unassembled WGS sequence"/>
</dbReference>
<dbReference type="AlphaFoldDB" id="H3AE48"/>